<protein>
    <recommendedName>
        <fullName evidence="1">C-type lectin domain-containing protein</fullName>
    </recommendedName>
</protein>
<dbReference type="InterPro" id="IPR050111">
    <property type="entry name" value="C-type_lectin/snaclec_domain"/>
</dbReference>
<organism evidence="2 3">
    <name type="scientific">Tetraodon nigroviridis</name>
    <name type="common">Spotted green pufferfish</name>
    <name type="synonym">Chelonodon nigroviridis</name>
    <dbReference type="NCBI Taxonomy" id="99883"/>
    <lineage>
        <taxon>Eukaryota</taxon>
        <taxon>Metazoa</taxon>
        <taxon>Chordata</taxon>
        <taxon>Craniata</taxon>
        <taxon>Vertebrata</taxon>
        <taxon>Euteleostomi</taxon>
        <taxon>Actinopterygii</taxon>
        <taxon>Neopterygii</taxon>
        <taxon>Teleostei</taxon>
        <taxon>Neoteleostei</taxon>
        <taxon>Acanthomorphata</taxon>
        <taxon>Eupercaria</taxon>
        <taxon>Tetraodontiformes</taxon>
        <taxon>Tetradontoidea</taxon>
        <taxon>Tetraodontidae</taxon>
        <taxon>Tetraodon</taxon>
    </lineage>
</organism>
<feature type="domain" description="C-type lectin" evidence="1">
    <location>
        <begin position="108"/>
        <end position="202"/>
    </location>
</feature>
<dbReference type="InterPro" id="IPR001304">
    <property type="entry name" value="C-type_lectin-like"/>
</dbReference>
<dbReference type="AlphaFoldDB" id="H3C0X5"/>
<dbReference type="PANTHER" id="PTHR22803">
    <property type="entry name" value="MANNOSE, PHOSPHOLIPASE, LECTIN RECEPTOR RELATED"/>
    <property type="match status" value="1"/>
</dbReference>
<dbReference type="InterPro" id="IPR016186">
    <property type="entry name" value="C-type_lectin-like/link_sf"/>
</dbReference>
<dbReference type="Pfam" id="PF00059">
    <property type="entry name" value="Lectin_C"/>
    <property type="match status" value="1"/>
</dbReference>
<proteinExistence type="predicted"/>
<dbReference type="Ensembl" id="ENSTNIT00000001168.1">
    <property type="protein sequence ID" value="ENSTNIP00000001891.1"/>
    <property type="gene ID" value="ENSTNIG00000000577.1"/>
</dbReference>
<evidence type="ECO:0000313" key="2">
    <source>
        <dbReference type="Ensembl" id="ENSTNIP00000001891.1"/>
    </source>
</evidence>
<reference evidence="2" key="2">
    <citation type="submission" date="2025-08" db="UniProtKB">
        <authorList>
            <consortium name="Ensembl"/>
        </authorList>
    </citation>
    <scope>IDENTIFICATION</scope>
</reference>
<dbReference type="OMA" id="CENSKWD"/>
<dbReference type="PROSITE" id="PS50041">
    <property type="entry name" value="C_TYPE_LECTIN_2"/>
    <property type="match status" value="2"/>
</dbReference>
<keyword evidence="3" id="KW-1185">Reference proteome</keyword>
<dbReference type="Gene3D" id="3.10.100.10">
    <property type="entry name" value="Mannose-Binding Protein A, subunit A"/>
    <property type="match status" value="2"/>
</dbReference>
<dbReference type="SUPFAM" id="SSF56436">
    <property type="entry name" value="C-type lectin-like"/>
    <property type="match status" value="2"/>
</dbReference>
<dbReference type="InterPro" id="IPR016187">
    <property type="entry name" value="CTDL_fold"/>
</dbReference>
<dbReference type="InParanoid" id="H3C0X5"/>
<dbReference type="HOGENOM" id="CLU_1280316_0_0_1"/>
<dbReference type="CDD" id="cd00037">
    <property type="entry name" value="CLECT"/>
    <property type="match status" value="2"/>
</dbReference>
<dbReference type="GeneTree" id="ENSGT01050000244842"/>
<name>H3C0X5_TETNG</name>
<reference evidence="2" key="3">
    <citation type="submission" date="2025-09" db="UniProtKB">
        <authorList>
            <consortium name="Ensembl"/>
        </authorList>
    </citation>
    <scope>IDENTIFICATION</scope>
</reference>
<evidence type="ECO:0000313" key="3">
    <source>
        <dbReference type="Proteomes" id="UP000007303"/>
    </source>
</evidence>
<accession>H3C0X5</accession>
<reference evidence="3" key="1">
    <citation type="journal article" date="2004" name="Nature">
        <title>Genome duplication in the teleost fish Tetraodon nigroviridis reveals the early vertebrate proto-karyotype.</title>
        <authorList>
            <person name="Jaillon O."/>
            <person name="Aury J.-M."/>
            <person name="Brunet F."/>
            <person name="Petit J.-L."/>
            <person name="Stange-Thomann N."/>
            <person name="Mauceli E."/>
            <person name="Bouneau L."/>
            <person name="Fischer C."/>
            <person name="Ozouf-Costaz C."/>
            <person name="Bernot A."/>
            <person name="Nicaud S."/>
            <person name="Jaffe D."/>
            <person name="Fisher S."/>
            <person name="Lutfalla G."/>
            <person name="Dossat C."/>
            <person name="Segurens B."/>
            <person name="Dasilva C."/>
            <person name="Salanoubat M."/>
            <person name="Levy M."/>
            <person name="Boudet N."/>
            <person name="Castellano S."/>
            <person name="Anthouard V."/>
            <person name="Jubin C."/>
            <person name="Castelli V."/>
            <person name="Katinka M."/>
            <person name="Vacherie B."/>
            <person name="Biemont C."/>
            <person name="Skalli Z."/>
            <person name="Cattolico L."/>
            <person name="Poulain J."/>
            <person name="De Berardinis V."/>
            <person name="Cruaud C."/>
            <person name="Duprat S."/>
            <person name="Brottier P."/>
            <person name="Coutanceau J.-P."/>
            <person name="Gouzy J."/>
            <person name="Parra G."/>
            <person name="Lardier G."/>
            <person name="Chapple C."/>
            <person name="McKernan K.J."/>
            <person name="McEwan P."/>
            <person name="Bosak S."/>
            <person name="Kellis M."/>
            <person name="Volff J.-N."/>
            <person name="Guigo R."/>
            <person name="Zody M.C."/>
            <person name="Mesirov J."/>
            <person name="Lindblad-Toh K."/>
            <person name="Birren B."/>
            <person name="Nusbaum C."/>
            <person name="Kahn D."/>
            <person name="Robinson-Rechavi M."/>
            <person name="Laudet V."/>
            <person name="Schachter V."/>
            <person name="Quetier F."/>
            <person name="Saurin W."/>
            <person name="Scarpelli C."/>
            <person name="Wincker P."/>
            <person name="Lander E.S."/>
            <person name="Weissenbach J."/>
            <person name="Roest Crollius H."/>
        </authorList>
    </citation>
    <scope>NUCLEOTIDE SEQUENCE [LARGE SCALE GENOMIC DNA]</scope>
</reference>
<feature type="domain" description="C-type lectin" evidence="1">
    <location>
        <begin position="21"/>
        <end position="83"/>
    </location>
</feature>
<dbReference type="STRING" id="99883.ENSTNIP00000001891"/>
<dbReference type="Proteomes" id="UP000007303">
    <property type="component" value="Unassembled WGS sequence"/>
</dbReference>
<dbReference type="SMART" id="SM00034">
    <property type="entry name" value="CLECT"/>
    <property type="match status" value="1"/>
</dbReference>
<sequence length="202" mass="22746">PQPRHTSFSQFAQPEDELCTGFYAIRTEGLFDWSDQPSVRFISCTFGQPPVSTDAQDCAPIPGQLFWNWAHRSCEEKHGFICMKQSATERTGDEVEVHIGCKVGWKRHGSYCYFIGTTMKKFDEAKSDCEALGSYLADVSNGVDNAFLVSLVGFRPEKHFWLGLSNQKNIDEFVWTQGSGVKYTHWNTGMPGYEQGCVAMTT</sequence>
<evidence type="ECO:0000259" key="1">
    <source>
        <dbReference type="PROSITE" id="PS50041"/>
    </source>
</evidence>